<name>U2HC22_9SPHI</name>
<dbReference type="EMBL" id="ATDL01000015">
    <property type="protein sequence ID" value="ERJ59301.1"/>
    <property type="molecule type" value="Genomic_DNA"/>
</dbReference>
<dbReference type="OrthoDB" id="797132at2"/>
<evidence type="ECO:0000313" key="2">
    <source>
        <dbReference type="EMBL" id="ERJ59301.1"/>
    </source>
</evidence>
<sequence length="182" mass="21013">MKKYLLFLLCFVVTSGFSQDVKKISYIQSTINNQHPDKFILEDEYVKITFNSASNQQINFNIFNKTDKSIDIIWTDSYFVLNGNSERVDNAGVSKIEMGMFHTAQVDNMKPQKIAPESNFLAKMKAEKAVFDFFGADNHYKKMGVPLVNRVVPALQINGEIKEYPITLELYPKKYFKDKKKT</sequence>
<dbReference type="RefSeq" id="WP_021070796.1">
    <property type="nucleotide sequence ID" value="NZ_ATDL01000015.1"/>
</dbReference>
<comment type="caution">
    <text evidence="2">The sequence shown here is derived from an EMBL/GenBank/DDBJ whole genome shotgun (WGS) entry which is preliminary data.</text>
</comment>
<feature type="signal peptide" evidence="1">
    <location>
        <begin position="1"/>
        <end position="18"/>
    </location>
</feature>
<dbReference type="PATRIC" id="fig|1346330.5.peg.2638"/>
<feature type="chain" id="PRO_5004627257" evidence="1">
    <location>
        <begin position="19"/>
        <end position="182"/>
    </location>
</feature>
<accession>U2HC22</accession>
<gene>
    <name evidence="2" type="ORF">M472_11000</name>
</gene>
<keyword evidence="3" id="KW-1185">Reference proteome</keyword>
<dbReference type="AlphaFoldDB" id="U2HC22"/>
<keyword evidence="1" id="KW-0732">Signal</keyword>
<proteinExistence type="predicted"/>
<evidence type="ECO:0000256" key="1">
    <source>
        <dbReference type="SAM" id="SignalP"/>
    </source>
</evidence>
<organism evidence="2 3">
    <name type="scientific">Sphingobacterium paucimobilis HER1398</name>
    <dbReference type="NCBI Taxonomy" id="1346330"/>
    <lineage>
        <taxon>Bacteria</taxon>
        <taxon>Pseudomonadati</taxon>
        <taxon>Bacteroidota</taxon>
        <taxon>Sphingobacteriia</taxon>
        <taxon>Sphingobacteriales</taxon>
        <taxon>Sphingobacteriaceae</taxon>
        <taxon>Sphingobacterium</taxon>
    </lineage>
</organism>
<protein>
    <submittedName>
        <fullName evidence="2">Uncharacterized protein</fullName>
    </submittedName>
</protein>
<reference evidence="2 3" key="1">
    <citation type="journal article" date="2013" name="Genome Announc.">
        <title>The Draft Genome Sequence of Sphingomonas paucimobilis Strain HER1398 (Proteobacteria), Host to the Giant PAU Phage, Indicates That It Is a Member of the Genus Sphingobacterium (Bacteroidetes).</title>
        <authorList>
            <person name="White R.A.III."/>
            <person name="Suttle C.A."/>
        </authorList>
    </citation>
    <scope>NUCLEOTIDE SEQUENCE [LARGE SCALE GENOMIC DNA]</scope>
    <source>
        <strain evidence="2 3">HER1398</strain>
    </source>
</reference>
<evidence type="ECO:0000313" key="3">
    <source>
        <dbReference type="Proteomes" id="UP000016584"/>
    </source>
</evidence>
<dbReference type="Proteomes" id="UP000016584">
    <property type="component" value="Unassembled WGS sequence"/>
</dbReference>